<keyword evidence="1" id="KW-0812">Transmembrane</keyword>
<feature type="transmembrane region" description="Helical" evidence="1">
    <location>
        <begin position="131"/>
        <end position="149"/>
    </location>
</feature>
<reference evidence="2 3" key="1">
    <citation type="submission" date="2018-09" db="EMBL/GenBank/DDBJ databases">
        <title>Genome Sequence of Paenibacillus lautus Strain E7593-69, Azo Dye-Degrading Bacteria, Isolated from Commercial Tattoo Inks.</title>
        <authorList>
            <person name="Nho S.W."/>
            <person name="Kim S.-J."/>
            <person name="Kweon O."/>
            <person name="Cerniglia C.E."/>
        </authorList>
    </citation>
    <scope>NUCLEOTIDE SEQUENCE [LARGE SCALE GENOMIC DNA]</scope>
    <source>
        <strain evidence="2 3">E7593-69</strain>
    </source>
</reference>
<feature type="transmembrane region" description="Helical" evidence="1">
    <location>
        <begin position="55"/>
        <end position="76"/>
    </location>
</feature>
<evidence type="ECO:0000256" key="1">
    <source>
        <dbReference type="SAM" id="Phobius"/>
    </source>
</evidence>
<name>A0A385TQQ0_PAELA</name>
<dbReference type="RefSeq" id="WP_119850322.1">
    <property type="nucleotide sequence ID" value="NZ_CP032412.1"/>
</dbReference>
<dbReference type="EMBL" id="CP032412">
    <property type="protein sequence ID" value="AYB46780.1"/>
    <property type="molecule type" value="Genomic_DNA"/>
</dbReference>
<proteinExistence type="predicted"/>
<protein>
    <submittedName>
        <fullName evidence="2">Uncharacterized protein</fullName>
    </submittedName>
</protein>
<dbReference type="Proteomes" id="UP000266552">
    <property type="component" value="Chromosome"/>
</dbReference>
<feature type="transmembrane region" description="Helical" evidence="1">
    <location>
        <begin position="6"/>
        <end position="34"/>
    </location>
</feature>
<keyword evidence="1" id="KW-1133">Transmembrane helix</keyword>
<dbReference type="AlphaFoldDB" id="A0A385TQQ0"/>
<keyword evidence="1" id="KW-0472">Membrane</keyword>
<dbReference type="KEGG" id="plw:D5F53_27240"/>
<accession>A0A385TQQ0</accession>
<organism evidence="2 3">
    <name type="scientific">Paenibacillus lautus</name>
    <name type="common">Bacillus lautus</name>
    <dbReference type="NCBI Taxonomy" id="1401"/>
    <lineage>
        <taxon>Bacteria</taxon>
        <taxon>Bacillati</taxon>
        <taxon>Bacillota</taxon>
        <taxon>Bacilli</taxon>
        <taxon>Bacillales</taxon>
        <taxon>Paenibacillaceae</taxon>
        <taxon>Paenibacillus</taxon>
    </lineage>
</organism>
<evidence type="ECO:0000313" key="2">
    <source>
        <dbReference type="EMBL" id="AYB46780.1"/>
    </source>
</evidence>
<feature type="transmembrane region" description="Helical" evidence="1">
    <location>
        <begin position="96"/>
        <end position="119"/>
    </location>
</feature>
<evidence type="ECO:0000313" key="3">
    <source>
        <dbReference type="Proteomes" id="UP000266552"/>
    </source>
</evidence>
<sequence>MMIPILALAAAVSGGVVASGAGAAILVGFVFFLIGFSGKKGRRPNFLTSDGLKAIGTLLVVAVFMVLAYFCTLTSGSLIRFNGMDPVFQYEQGKKLLFIGMASAAWFVASFLWLLPYIVEIKPREWNRNHLIGVGVYFALVFAAAGAAML</sequence>
<gene>
    <name evidence="2" type="ORF">D5F53_27240</name>
</gene>
<keyword evidence="3" id="KW-1185">Reference proteome</keyword>